<feature type="compositionally biased region" description="Polar residues" evidence="1">
    <location>
        <begin position="14"/>
        <end position="30"/>
    </location>
</feature>
<feature type="region of interest" description="Disordered" evidence="1">
    <location>
        <begin position="14"/>
        <end position="40"/>
    </location>
</feature>
<evidence type="ECO:0000256" key="1">
    <source>
        <dbReference type="SAM" id="MobiDB-lite"/>
    </source>
</evidence>
<dbReference type="AlphaFoldDB" id="A0A1I8IC88"/>
<dbReference type="WBParaSite" id="maker-uti_cns_0011387-snap-gene-0.15-mRNA-1">
    <property type="protein sequence ID" value="maker-uti_cns_0011387-snap-gene-0.15-mRNA-1"/>
    <property type="gene ID" value="maker-uti_cns_0011387-snap-gene-0.15"/>
</dbReference>
<sequence>RLFFPRPNNSGWPLSTFQSFQSPSKTSAKTSAGVGPAQLSHRGSCSVDNLQQLLMQKLQHQQQGRLLPLAATSKPVAGALGRRSFGQRSLRERRKPTDMFDSTPGSEGFPVNCLTIGGDGPSRPSHNAPPPAASTSSPSIVSSIEDADADNDSDSCGSGDYERAIVVAPPRHRQLQQQQQQQQQRQQQQQQQKQSLGHASAAPSGSSTTASVSQPLSQPATAASATAAGPSSASSTAKQSGGSRKNFLKGLF</sequence>
<dbReference type="Proteomes" id="UP000095280">
    <property type="component" value="Unplaced"/>
</dbReference>
<feature type="region of interest" description="Disordered" evidence="1">
    <location>
        <begin position="79"/>
        <end position="252"/>
    </location>
</feature>
<reference evidence="3" key="1">
    <citation type="submission" date="2016-11" db="UniProtKB">
        <authorList>
            <consortium name="WormBaseParasite"/>
        </authorList>
    </citation>
    <scope>IDENTIFICATION</scope>
</reference>
<feature type="compositionally biased region" description="Low complexity" evidence="1">
    <location>
        <begin position="133"/>
        <end position="143"/>
    </location>
</feature>
<evidence type="ECO:0000313" key="2">
    <source>
        <dbReference type="Proteomes" id="UP000095280"/>
    </source>
</evidence>
<name>A0A1I8IC88_9PLAT</name>
<accession>A0A1I8IC88</accession>
<protein>
    <submittedName>
        <fullName evidence="3">CG11146</fullName>
    </submittedName>
</protein>
<proteinExistence type="predicted"/>
<organism evidence="2 3">
    <name type="scientific">Macrostomum lignano</name>
    <dbReference type="NCBI Taxonomy" id="282301"/>
    <lineage>
        <taxon>Eukaryota</taxon>
        <taxon>Metazoa</taxon>
        <taxon>Spiralia</taxon>
        <taxon>Lophotrochozoa</taxon>
        <taxon>Platyhelminthes</taxon>
        <taxon>Rhabditophora</taxon>
        <taxon>Macrostomorpha</taxon>
        <taxon>Macrostomida</taxon>
        <taxon>Macrostomidae</taxon>
        <taxon>Macrostomum</taxon>
    </lineage>
</organism>
<evidence type="ECO:0000313" key="3">
    <source>
        <dbReference type="WBParaSite" id="maker-uti_cns_0011387-snap-gene-0.15-mRNA-1"/>
    </source>
</evidence>
<keyword evidence="2" id="KW-1185">Reference proteome</keyword>
<feature type="compositionally biased region" description="Low complexity" evidence="1">
    <location>
        <begin position="175"/>
        <end position="237"/>
    </location>
</feature>